<organism evidence="2 3">
    <name type="scientific">Arcobacter arenosus</name>
    <dbReference type="NCBI Taxonomy" id="2576037"/>
    <lineage>
        <taxon>Bacteria</taxon>
        <taxon>Pseudomonadati</taxon>
        <taxon>Campylobacterota</taxon>
        <taxon>Epsilonproteobacteria</taxon>
        <taxon>Campylobacterales</taxon>
        <taxon>Arcobacteraceae</taxon>
        <taxon>Arcobacter</taxon>
    </lineage>
</organism>
<gene>
    <name evidence="2" type="ORF">FDK22_00760</name>
</gene>
<dbReference type="OrthoDB" id="5344010at2"/>
<dbReference type="AlphaFoldDB" id="A0A5R8Y388"/>
<name>A0A5R8Y388_9BACT</name>
<dbReference type="EMBL" id="VANU01000001">
    <property type="protein sequence ID" value="TLP40577.1"/>
    <property type="molecule type" value="Genomic_DNA"/>
</dbReference>
<proteinExistence type="predicted"/>
<keyword evidence="3" id="KW-1185">Reference proteome</keyword>
<dbReference type="RefSeq" id="WP_138150867.1">
    <property type="nucleotide sequence ID" value="NZ_VANU01000001.1"/>
</dbReference>
<reference evidence="2 3" key="1">
    <citation type="submission" date="2019-05" db="EMBL/GenBank/DDBJ databases">
        <title>Arcobacter sp. nov., isolated from sea sediment.</title>
        <authorList>
            <person name="Kim W."/>
        </authorList>
    </citation>
    <scope>NUCLEOTIDE SEQUENCE [LARGE SCALE GENOMIC DNA]</scope>
    <source>
        <strain evidence="2 3">CAU 1517</strain>
    </source>
</reference>
<dbReference type="Proteomes" id="UP000308901">
    <property type="component" value="Unassembled WGS sequence"/>
</dbReference>
<accession>A0A5R8Y388</accession>
<evidence type="ECO:0000313" key="2">
    <source>
        <dbReference type="EMBL" id="TLP40577.1"/>
    </source>
</evidence>
<sequence>MIKEISDFLHSFKNKTLEVEDIVKLKEKINQFANDIKVQSFDKEYEENFLTILGYSYRLDNLSQRIFYTFQEAVYAIDLDILMKNEDSKRLNSIVYILVLEQLIKYYETNSEDEELKQKALETYKAIEERKAKENKKYHMYQY</sequence>
<keyword evidence="1" id="KW-0175">Coiled coil</keyword>
<evidence type="ECO:0000313" key="3">
    <source>
        <dbReference type="Proteomes" id="UP000308901"/>
    </source>
</evidence>
<feature type="coiled-coil region" evidence="1">
    <location>
        <begin position="110"/>
        <end position="137"/>
    </location>
</feature>
<evidence type="ECO:0000256" key="1">
    <source>
        <dbReference type="SAM" id="Coils"/>
    </source>
</evidence>
<protein>
    <submittedName>
        <fullName evidence="2">Uncharacterized protein</fullName>
    </submittedName>
</protein>
<comment type="caution">
    <text evidence="2">The sequence shown here is derived from an EMBL/GenBank/DDBJ whole genome shotgun (WGS) entry which is preliminary data.</text>
</comment>